<keyword evidence="3" id="KW-0808">Transferase</keyword>
<evidence type="ECO:0000256" key="6">
    <source>
        <dbReference type="SAM" id="Coils"/>
    </source>
</evidence>
<dbReference type="InterPro" id="IPR036542">
    <property type="entry name" value="PTS_IIA_lac/cel_sf"/>
</dbReference>
<evidence type="ECO:0000256" key="4">
    <source>
        <dbReference type="ARBA" id="ARBA00022683"/>
    </source>
</evidence>
<dbReference type="InterPro" id="IPR003188">
    <property type="entry name" value="PTS_IIA_lac/cel"/>
</dbReference>
<keyword evidence="6" id="KW-0175">Coiled coil</keyword>
<evidence type="ECO:0000256" key="2">
    <source>
        <dbReference type="ARBA" id="ARBA00022597"/>
    </source>
</evidence>
<keyword evidence="4" id="KW-0598">Phosphotransferase system</keyword>
<reference evidence="7 8" key="1">
    <citation type="submission" date="2022-04" db="EMBL/GenBank/DDBJ databases">
        <title>Gracilibacillus sp. isolated from saltern.</title>
        <authorList>
            <person name="Won M."/>
            <person name="Lee C.-M."/>
            <person name="Woen H.-Y."/>
            <person name="Kwon S.-W."/>
        </authorList>
    </citation>
    <scope>NUCLEOTIDE SEQUENCE [LARGE SCALE GENOMIC DNA]</scope>
    <source>
        <strain evidence="7 8">SSPM10-3</strain>
    </source>
</reference>
<feature type="coiled-coil region" evidence="6">
    <location>
        <begin position="33"/>
        <end position="60"/>
    </location>
</feature>
<dbReference type="SUPFAM" id="SSF46973">
    <property type="entry name" value="Enzyme IIa from lactose specific PTS, IIa-lac"/>
    <property type="match status" value="1"/>
</dbReference>
<dbReference type="Proteomes" id="UP000831537">
    <property type="component" value="Chromosome"/>
</dbReference>
<name>A0ABY4GRF4_9BACI</name>
<protein>
    <submittedName>
        <fullName evidence="7">PTS lactose/cellobiose transporter subunit IIA</fullName>
    </submittedName>
</protein>
<proteinExistence type="predicted"/>
<accession>A0ABY4GRF4</accession>
<feature type="modified residue" description="Phosphohistidine; by HPr" evidence="5">
    <location>
        <position position="82"/>
    </location>
</feature>
<gene>
    <name evidence="7" type="ORF">MUN87_07455</name>
</gene>
<organism evidence="7 8">
    <name type="scientific">Gracilibacillus salinarum</name>
    <dbReference type="NCBI Taxonomy" id="2932255"/>
    <lineage>
        <taxon>Bacteria</taxon>
        <taxon>Bacillati</taxon>
        <taxon>Bacillota</taxon>
        <taxon>Bacilli</taxon>
        <taxon>Bacillales</taxon>
        <taxon>Bacillaceae</taxon>
        <taxon>Gracilibacillus</taxon>
    </lineage>
</organism>
<evidence type="ECO:0000256" key="1">
    <source>
        <dbReference type="ARBA" id="ARBA00022448"/>
    </source>
</evidence>
<dbReference type="RefSeq" id="WP_244747078.1">
    <property type="nucleotide sequence ID" value="NZ_CP095071.1"/>
</dbReference>
<keyword evidence="8" id="KW-1185">Reference proteome</keyword>
<dbReference type="Pfam" id="PF02255">
    <property type="entry name" value="PTS_IIA"/>
    <property type="match status" value="1"/>
</dbReference>
<dbReference type="PIRSF" id="PIRSF000699">
    <property type="entry name" value="PTS_IILac_III"/>
    <property type="match status" value="1"/>
</dbReference>
<keyword evidence="1" id="KW-0813">Transport</keyword>
<dbReference type="PANTHER" id="PTHR34382">
    <property type="entry name" value="PTS SYSTEM N,N'-DIACETYLCHITOBIOSE-SPECIFIC EIIA COMPONENT"/>
    <property type="match status" value="1"/>
</dbReference>
<evidence type="ECO:0000256" key="3">
    <source>
        <dbReference type="ARBA" id="ARBA00022679"/>
    </source>
</evidence>
<evidence type="ECO:0000256" key="5">
    <source>
        <dbReference type="PROSITE-ProRule" id="PRU00418"/>
    </source>
</evidence>
<evidence type="ECO:0000313" key="8">
    <source>
        <dbReference type="Proteomes" id="UP000831537"/>
    </source>
</evidence>
<keyword evidence="2" id="KW-0762">Sugar transport</keyword>
<dbReference type="EMBL" id="CP095071">
    <property type="protein sequence ID" value="UOQ86715.1"/>
    <property type="molecule type" value="Genomic_DNA"/>
</dbReference>
<dbReference type="PROSITE" id="PS51095">
    <property type="entry name" value="PTS_EIIA_TYPE_3"/>
    <property type="match status" value="1"/>
</dbReference>
<dbReference type="Gene3D" id="1.20.58.80">
    <property type="entry name" value="Phosphotransferase system, lactose/cellobiose-type IIA subunit"/>
    <property type="match status" value="1"/>
</dbReference>
<evidence type="ECO:0000313" key="7">
    <source>
        <dbReference type="EMBL" id="UOQ86715.1"/>
    </source>
</evidence>
<dbReference type="CDD" id="cd00215">
    <property type="entry name" value="PTS_IIA_lac"/>
    <property type="match status" value="1"/>
</dbReference>
<dbReference type="PANTHER" id="PTHR34382:SF7">
    <property type="entry name" value="PTS SYSTEM N,N'-DIACETYLCHITOBIOSE-SPECIFIC EIIA COMPONENT"/>
    <property type="match status" value="1"/>
</dbReference>
<sequence>MMLLDVHGQMEKIAFTIILHAGNARSLAIEAIKLAKTNQLAEAEDKIREAEAEFIKAHNQQTILLQQEAEAGYNQLPLVLIHAQDHLMMAMTVKDLAVEFIDMYQRLHHLEGEK</sequence>